<dbReference type="PANTHER" id="PTHR21290">
    <property type="entry name" value="SPHINGOMYELIN SYNTHETASE"/>
    <property type="match status" value="1"/>
</dbReference>
<keyword evidence="6 10" id="KW-1133">Transmembrane helix</keyword>
<dbReference type="GO" id="GO:0005789">
    <property type="term" value="C:endoplasmic reticulum membrane"/>
    <property type="evidence" value="ECO:0007669"/>
    <property type="project" value="TreeGrafter"/>
</dbReference>
<dbReference type="GO" id="GO:0033188">
    <property type="term" value="F:sphingomyelin synthase activity"/>
    <property type="evidence" value="ECO:0007669"/>
    <property type="project" value="TreeGrafter"/>
</dbReference>
<reference evidence="12 13" key="1">
    <citation type="submission" date="2016-02" db="EMBL/GenBank/DDBJ databases">
        <title>Genome analysis of coral dinoflagellate symbionts highlights evolutionary adaptations to a symbiotic lifestyle.</title>
        <authorList>
            <person name="Aranda M."/>
            <person name="Li Y."/>
            <person name="Liew Y.J."/>
            <person name="Baumgarten S."/>
            <person name="Simakov O."/>
            <person name="Wilson M."/>
            <person name="Piel J."/>
            <person name="Ashoor H."/>
            <person name="Bougouffa S."/>
            <person name="Bajic V.B."/>
            <person name="Ryu T."/>
            <person name="Ravasi T."/>
            <person name="Bayer T."/>
            <person name="Micklem G."/>
            <person name="Kim H."/>
            <person name="Bhak J."/>
            <person name="Lajeunesse T.C."/>
            <person name="Voolstra C.R."/>
        </authorList>
    </citation>
    <scope>NUCLEOTIDE SEQUENCE [LARGE SCALE GENOMIC DNA]</scope>
    <source>
        <strain evidence="12 13">CCMP2467</strain>
    </source>
</reference>
<dbReference type="Proteomes" id="UP000186817">
    <property type="component" value="Unassembled WGS sequence"/>
</dbReference>
<name>A0A1Q9CMZ4_SYMMI</name>
<evidence type="ECO:0000313" key="13">
    <source>
        <dbReference type="Proteomes" id="UP000186817"/>
    </source>
</evidence>
<keyword evidence="5" id="KW-0746">Sphingolipid metabolism</keyword>
<proteinExistence type="inferred from homology"/>
<evidence type="ECO:0000256" key="9">
    <source>
        <dbReference type="SAM" id="MobiDB-lite"/>
    </source>
</evidence>
<dbReference type="AlphaFoldDB" id="A0A1Q9CMZ4"/>
<comment type="caution">
    <text evidence="12">The sequence shown here is derived from an EMBL/GenBank/DDBJ whole genome shotgun (WGS) entry which is preliminary data.</text>
</comment>
<evidence type="ECO:0000256" key="4">
    <source>
        <dbReference type="ARBA" id="ARBA00022692"/>
    </source>
</evidence>
<evidence type="ECO:0000256" key="7">
    <source>
        <dbReference type="ARBA" id="ARBA00023098"/>
    </source>
</evidence>
<dbReference type="PANTHER" id="PTHR21290:SF62">
    <property type="entry name" value="PHOSPHATIDYLINOSITOL:CERAMIDE INOSITOLPHOSPHOTRANSFERASE 1-RELATED"/>
    <property type="match status" value="1"/>
</dbReference>
<feature type="transmembrane region" description="Helical" evidence="10">
    <location>
        <begin position="592"/>
        <end position="613"/>
    </location>
</feature>
<dbReference type="GO" id="GO:0047493">
    <property type="term" value="F:ceramide cholinephosphotransferase activity"/>
    <property type="evidence" value="ECO:0007669"/>
    <property type="project" value="TreeGrafter"/>
</dbReference>
<dbReference type="EMBL" id="LSRX01001052">
    <property type="protein sequence ID" value="OLP84299.1"/>
    <property type="molecule type" value="Genomic_DNA"/>
</dbReference>
<dbReference type="GO" id="GO:0005886">
    <property type="term" value="C:plasma membrane"/>
    <property type="evidence" value="ECO:0007669"/>
    <property type="project" value="TreeGrafter"/>
</dbReference>
<feature type="transmembrane region" description="Helical" evidence="10">
    <location>
        <begin position="754"/>
        <end position="773"/>
    </location>
</feature>
<evidence type="ECO:0000256" key="10">
    <source>
        <dbReference type="SAM" id="Phobius"/>
    </source>
</evidence>
<evidence type="ECO:0000256" key="6">
    <source>
        <dbReference type="ARBA" id="ARBA00022989"/>
    </source>
</evidence>
<feature type="region of interest" description="Disordered" evidence="9">
    <location>
        <begin position="852"/>
        <end position="931"/>
    </location>
</feature>
<feature type="transmembrane region" description="Helical" evidence="10">
    <location>
        <begin position="727"/>
        <end position="748"/>
    </location>
</feature>
<dbReference type="GO" id="GO:0046513">
    <property type="term" value="P:ceramide biosynthetic process"/>
    <property type="evidence" value="ECO:0007669"/>
    <property type="project" value="TreeGrafter"/>
</dbReference>
<accession>A0A1Q9CMZ4</accession>
<keyword evidence="13" id="KW-1185">Reference proteome</keyword>
<keyword evidence="3 12" id="KW-0808">Transferase</keyword>
<dbReference type="OrthoDB" id="438183at2759"/>
<dbReference type="GO" id="GO:0000139">
    <property type="term" value="C:Golgi membrane"/>
    <property type="evidence" value="ECO:0007669"/>
    <property type="project" value="TreeGrafter"/>
</dbReference>
<evidence type="ECO:0000256" key="5">
    <source>
        <dbReference type="ARBA" id="ARBA00022919"/>
    </source>
</evidence>
<organism evidence="12 13">
    <name type="scientific">Symbiodinium microadriaticum</name>
    <name type="common">Dinoflagellate</name>
    <name type="synonym">Zooxanthella microadriatica</name>
    <dbReference type="NCBI Taxonomy" id="2951"/>
    <lineage>
        <taxon>Eukaryota</taxon>
        <taxon>Sar</taxon>
        <taxon>Alveolata</taxon>
        <taxon>Dinophyceae</taxon>
        <taxon>Suessiales</taxon>
        <taxon>Symbiodiniaceae</taxon>
        <taxon>Symbiodinium</taxon>
    </lineage>
</organism>
<dbReference type="InterPro" id="IPR025749">
    <property type="entry name" value="Sphingomyelin_synth-like_dom"/>
</dbReference>
<keyword evidence="8 10" id="KW-0472">Membrane</keyword>
<protein>
    <submittedName>
        <fullName evidence="12">Phosphatidylinositol:ceramide inositolphosphotransferase 1</fullName>
    </submittedName>
</protein>
<feature type="domain" description="Sphingomyelin synthase-like" evidence="11">
    <location>
        <begin position="696"/>
        <end position="771"/>
    </location>
</feature>
<gene>
    <name evidence="12" type="primary">IPCS1</name>
    <name evidence="12" type="ORF">AK812_SmicGene34838</name>
</gene>
<evidence type="ECO:0000259" key="11">
    <source>
        <dbReference type="Pfam" id="PF14360"/>
    </source>
</evidence>
<dbReference type="Pfam" id="PF14360">
    <property type="entry name" value="PAP2_C"/>
    <property type="match status" value="1"/>
</dbReference>
<feature type="transmembrane region" description="Helical" evidence="10">
    <location>
        <begin position="700"/>
        <end position="720"/>
    </location>
</feature>
<evidence type="ECO:0000313" key="12">
    <source>
        <dbReference type="EMBL" id="OLP84299.1"/>
    </source>
</evidence>
<evidence type="ECO:0000256" key="1">
    <source>
        <dbReference type="ARBA" id="ARBA00004141"/>
    </source>
</evidence>
<evidence type="ECO:0000256" key="2">
    <source>
        <dbReference type="ARBA" id="ARBA00005441"/>
    </source>
</evidence>
<sequence length="946" mass="104812">MGSRKRLSNTTRKHELESAQAGIGGSLPSSQRLSKDAFNKRRALQAGQPHAAEGFRHNTRVTSAQEVAKQRAILSPSVREGARGDERGACVRWVACHIRIIQERMKVGMWPEFGVRRQKGQWMPTANRQCLVQGTADLRCPTRTRLRSVWAADMQSDANTRQRFQRPFLLVLQSEGTWGGSFSNSHSAVCSKVWLWLLMYFLVMEYTSSILFRNLAFTRYQGLEVYAEKVAPRWAGAPTERAGVLLSDGSSIVPLSKENVLQQQPACEPTVVGTPLVQEVVVQPMACIVISTDDAWLLQKQRCQEVADRLLADFQTLEQQHPDVCSIGSLGHPWGCAWACRFMKRGAGCVHGRQCTRCHLCTWSKGVLKMEKKWKDAQQAPDGMAASIGSRGHPEHCAWACRFMKREAGCINKELCPRCHLCTWSKATLKREQAAKRLQQASVSVAYAGIPQPVPFMVQAMEQPGTSSAFQTWQGEAEGFKNEAEAAGSQNPDTRPGLVTSKQGSSALDASAEEASAVVHSTGMVCGHALKEGLDALEGSPYSHGWNISVEIEAPRANLSALGGEPFNLRDISQEYLPDFSHDEGIAFLSEFVAGSSIVMWVLIVLLPLFVSFRGKKRPYVAAMALRTLRAAFVVHILRIPTYLTTTLPGAAPHCQSVRWPSNFPRPKGGWEENQKHLRTVWDLFSSTYNLTHNSNCGDLVFSGHTVTTATLLVAVCYYADQMLPKWMRNIIVVTSTLLLLLQVFLIVTVHNHYTVDVVIAAYLAPLNFWAWLHLAPTESGADCSRETSTPRSALTPVPAGDGRALQCADDELKRDRKFLLKALVNRPQALDFVHPSLRFDPELVKIALGQEYHPPKSPPSPKERAQSPGLPKPKPRWSGWSARGCGNCSKQRSNGRTPPPRMVRSCPGRSLFQSRRKNNGSAGRKEESRGAALVTLRYCQAHLLQ</sequence>
<keyword evidence="7" id="KW-0443">Lipid metabolism</keyword>
<feature type="region of interest" description="Disordered" evidence="9">
    <location>
        <begin position="1"/>
        <end position="62"/>
    </location>
</feature>
<evidence type="ECO:0000256" key="8">
    <source>
        <dbReference type="ARBA" id="ARBA00023136"/>
    </source>
</evidence>
<feature type="region of interest" description="Disordered" evidence="9">
    <location>
        <begin position="481"/>
        <end position="506"/>
    </location>
</feature>
<keyword evidence="4 10" id="KW-0812">Transmembrane</keyword>
<dbReference type="InterPro" id="IPR045221">
    <property type="entry name" value="Sphingomyelin_synth-like"/>
</dbReference>
<comment type="subcellular location">
    <subcellularLocation>
        <location evidence="1">Membrane</location>
        <topology evidence="1">Multi-pass membrane protein</topology>
    </subcellularLocation>
</comment>
<comment type="similarity">
    <text evidence="2">Belongs to the sphingomyelin synthase family.</text>
</comment>
<evidence type="ECO:0000256" key="3">
    <source>
        <dbReference type="ARBA" id="ARBA00022679"/>
    </source>
</evidence>